<keyword evidence="19" id="KW-0548">Nucleotidyltransferase</keyword>
<dbReference type="Gene3D" id="3.40.50.300">
    <property type="entry name" value="P-loop containing nucleotide triphosphate hydrolases"/>
    <property type="match status" value="1"/>
</dbReference>
<dbReference type="Gene3D" id="3.60.15.10">
    <property type="entry name" value="Ribonuclease Z/Hydroxyacylglutathione hydrolase-like"/>
    <property type="match status" value="1"/>
</dbReference>
<comment type="catalytic activity">
    <reaction evidence="3">
        <text>adenosylcob(III)inamide + GTP = adenosylcob(III)inamide phosphate + GDP + H(+)</text>
        <dbReference type="Rhea" id="RHEA:15765"/>
        <dbReference type="ChEBI" id="CHEBI:2480"/>
        <dbReference type="ChEBI" id="CHEBI:15378"/>
        <dbReference type="ChEBI" id="CHEBI:37565"/>
        <dbReference type="ChEBI" id="CHEBI:58189"/>
        <dbReference type="ChEBI" id="CHEBI:58502"/>
        <dbReference type="EC" id="2.7.1.156"/>
    </reaction>
</comment>
<evidence type="ECO:0000256" key="10">
    <source>
        <dbReference type="ARBA" id="ARBA00022573"/>
    </source>
</evidence>
<keyword evidence="14" id="KW-0067">ATP-binding</keyword>
<dbReference type="GO" id="GO:0008820">
    <property type="term" value="F:cobinamide phosphate guanylyltransferase activity"/>
    <property type="evidence" value="ECO:0007669"/>
    <property type="project" value="UniProtKB-EC"/>
</dbReference>
<reference evidence="19 20" key="1">
    <citation type="submission" date="2020-08" db="EMBL/GenBank/DDBJ databases">
        <title>Sequencing the genomes of 1000 actinobacteria strains.</title>
        <authorList>
            <person name="Klenk H.-P."/>
        </authorList>
    </citation>
    <scope>NUCLEOTIDE SEQUENCE [LARGE SCALE GENOMIC DNA]</scope>
    <source>
        <strain evidence="19 20">DSM 46887</strain>
    </source>
</reference>
<dbReference type="InterPro" id="IPR003203">
    <property type="entry name" value="CobU/CobP"/>
</dbReference>
<comment type="pathway">
    <text evidence="5">Cofactor biosynthesis; adenosylcobalamin biosynthesis; adenosylcobalamin from cob(II)yrinate a,c-diamide: step 6/7.</text>
</comment>
<dbReference type="PANTHER" id="PTHR34848">
    <property type="match status" value="1"/>
</dbReference>
<evidence type="ECO:0000256" key="3">
    <source>
        <dbReference type="ARBA" id="ARBA00001522"/>
    </source>
</evidence>
<evidence type="ECO:0000256" key="11">
    <source>
        <dbReference type="ARBA" id="ARBA00022679"/>
    </source>
</evidence>
<keyword evidence="15" id="KW-0342">GTP-binding</keyword>
<dbReference type="GO" id="GO:0009236">
    <property type="term" value="P:cobalamin biosynthetic process"/>
    <property type="evidence" value="ECO:0007669"/>
    <property type="project" value="UniProtKB-UniPathway"/>
</dbReference>
<dbReference type="Pfam" id="PF02283">
    <property type="entry name" value="CobU"/>
    <property type="match status" value="1"/>
</dbReference>
<evidence type="ECO:0000256" key="7">
    <source>
        <dbReference type="ARBA" id="ARBA00007490"/>
    </source>
</evidence>
<comment type="pathway">
    <text evidence="6">Cofactor biosynthesis; adenosylcobalamin biosynthesis; adenosylcobalamin from cob(II)yrinate a,c-diamide: step 5/7.</text>
</comment>
<dbReference type="SUPFAM" id="SSF52540">
    <property type="entry name" value="P-loop containing nucleoside triphosphate hydrolases"/>
    <property type="match status" value="1"/>
</dbReference>
<evidence type="ECO:0000256" key="12">
    <source>
        <dbReference type="ARBA" id="ARBA00022741"/>
    </source>
</evidence>
<dbReference type="InterPro" id="IPR027417">
    <property type="entry name" value="P-loop_NTPase"/>
</dbReference>
<dbReference type="EC" id="2.7.1.156" evidence="8"/>
<dbReference type="EMBL" id="JACHMP010000001">
    <property type="protein sequence ID" value="MBB5818461.1"/>
    <property type="molecule type" value="Genomic_DNA"/>
</dbReference>
<evidence type="ECO:0000256" key="14">
    <source>
        <dbReference type="ARBA" id="ARBA00022840"/>
    </source>
</evidence>
<evidence type="ECO:0000256" key="18">
    <source>
        <dbReference type="SAM" id="MobiDB-lite"/>
    </source>
</evidence>
<evidence type="ECO:0000256" key="15">
    <source>
        <dbReference type="ARBA" id="ARBA00023134"/>
    </source>
</evidence>
<accession>A0A7W9IDH8</accession>
<evidence type="ECO:0000256" key="6">
    <source>
        <dbReference type="ARBA" id="ARBA00005159"/>
    </source>
</evidence>
<evidence type="ECO:0000256" key="2">
    <source>
        <dbReference type="ARBA" id="ARBA00000711"/>
    </source>
</evidence>
<evidence type="ECO:0000256" key="1">
    <source>
        <dbReference type="ARBA" id="ARBA00000312"/>
    </source>
</evidence>
<proteinExistence type="inferred from homology"/>
<evidence type="ECO:0000313" key="19">
    <source>
        <dbReference type="EMBL" id="MBB5818461.1"/>
    </source>
</evidence>
<sequence>MKVLISGTAGAGGWPSPGCECASCGRLDPGHRRPTSVVLSGSVRLPPTGPFPSGHRASSGPDGLTVTTPGGRRVLYAAPLRSPVPQDGPATPQDGLLLPCGGEDGRRALPSPDDRPTGSRGGEDGCGPAPDLVLADVLERPERLGDLRRRGLVGPRTHVIAVDVDHRVPTEAELARRAALWGVRVVPDGTVVDLGEAPPAPAPVPRRTLLLGGSRSGKSAEAELRLAAEPGVLYVATGPSGEGDPEWLRRIEAHRHRRPAHWGTTETTDLAGLLRSATIPLLIDGLGTWVAAVFDECDAWSGENGRDAVAARFDELVDAWRRARVRVVAVSDEVGLGVVPATSGGRLFRDALGRLNQRLAGESEDVALVVAGRLLPLPI</sequence>
<keyword evidence="12" id="KW-0547">Nucleotide-binding</keyword>
<dbReference type="EC" id="2.7.7.62" evidence="9"/>
<dbReference type="CDD" id="cd00544">
    <property type="entry name" value="CobU"/>
    <property type="match status" value="1"/>
</dbReference>
<dbReference type="GO" id="GO:0005525">
    <property type="term" value="F:GTP binding"/>
    <property type="evidence" value="ECO:0007669"/>
    <property type="project" value="UniProtKB-KW"/>
</dbReference>
<comment type="caution">
    <text evidence="19">The sequence shown here is derived from an EMBL/GenBank/DDBJ whole genome shotgun (WGS) entry which is preliminary data.</text>
</comment>
<evidence type="ECO:0000256" key="9">
    <source>
        <dbReference type="ARBA" id="ARBA00012523"/>
    </source>
</evidence>
<feature type="compositionally biased region" description="Basic and acidic residues" evidence="18">
    <location>
        <begin position="103"/>
        <end position="123"/>
    </location>
</feature>
<dbReference type="GO" id="GO:0005524">
    <property type="term" value="F:ATP binding"/>
    <property type="evidence" value="ECO:0007669"/>
    <property type="project" value="UniProtKB-KW"/>
</dbReference>
<dbReference type="Proteomes" id="UP000540685">
    <property type="component" value="Unassembled WGS sequence"/>
</dbReference>
<keyword evidence="13 19" id="KW-0418">Kinase</keyword>
<comment type="function">
    <text evidence="4">Catalyzes ATP-dependent phosphorylation of adenosylcobinamide and addition of GMP to adenosylcobinamide phosphate.</text>
</comment>
<name>A0A7W9IDH8_9ACTN</name>
<evidence type="ECO:0000256" key="4">
    <source>
        <dbReference type="ARBA" id="ARBA00003889"/>
    </source>
</evidence>
<evidence type="ECO:0000256" key="5">
    <source>
        <dbReference type="ARBA" id="ARBA00004692"/>
    </source>
</evidence>
<comment type="catalytic activity">
    <reaction evidence="1">
        <text>adenosylcob(III)inamide + ATP = adenosylcob(III)inamide phosphate + ADP + H(+)</text>
        <dbReference type="Rhea" id="RHEA:15769"/>
        <dbReference type="ChEBI" id="CHEBI:2480"/>
        <dbReference type="ChEBI" id="CHEBI:15378"/>
        <dbReference type="ChEBI" id="CHEBI:30616"/>
        <dbReference type="ChEBI" id="CHEBI:58502"/>
        <dbReference type="ChEBI" id="CHEBI:456216"/>
        <dbReference type="EC" id="2.7.1.156"/>
    </reaction>
</comment>
<organism evidence="19 20">
    <name type="scientific">Streptosporangium becharense</name>
    <dbReference type="NCBI Taxonomy" id="1816182"/>
    <lineage>
        <taxon>Bacteria</taxon>
        <taxon>Bacillati</taxon>
        <taxon>Actinomycetota</taxon>
        <taxon>Actinomycetes</taxon>
        <taxon>Streptosporangiales</taxon>
        <taxon>Streptosporangiaceae</taxon>
        <taxon>Streptosporangium</taxon>
    </lineage>
</organism>
<evidence type="ECO:0000313" key="20">
    <source>
        <dbReference type="Proteomes" id="UP000540685"/>
    </source>
</evidence>
<dbReference type="UniPathway" id="UPA00148">
    <property type="reaction ID" value="UER00236"/>
</dbReference>
<evidence type="ECO:0000256" key="8">
    <source>
        <dbReference type="ARBA" id="ARBA00012016"/>
    </source>
</evidence>
<protein>
    <recommendedName>
        <fullName evidence="16">Adenosylcobinamide kinase</fullName>
        <ecNumber evidence="8">2.7.1.156</ecNumber>
        <ecNumber evidence="9">2.7.7.62</ecNumber>
    </recommendedName>
    <alternativeName>
        <fullName evidence="17">Adenosylcobinamide-phosphate guanylyltransferase</fullName>
    </alternativeName>
</protein>
<keyword evidence="10" id="KW-0169">Cobalamin biosynthesis</keyword>
<comment type="catalytic activity">
    <reaction evidence="2">
        <text>adenosylcob(III)inamide phosphate + GTP + H(+) = adenosylcob(III)inamide-GDP + diphosphate</text>
        <dbReference type="Rhea" id="RHEA:22712"/>
        <dbReference type="ChEBI" id="CHEBI:15378"/>
        <dbReference type="ChEBI" id="CHEBI:33019"/>
        <dbReference type="ChEBI" id="CHEBI:37565"/>
        <dbReference type="ChEBI" id="CHEBI:58502"/>
        <dbReference type="ChEBI" id="CHEBI:60487"/>
        <dbReference type="EC" id="2.7.7.62"/>
    </reaction>
</comment>
<keyword evidence="20" id="KW-1185">Reference proteome</keyword>
<keyword evidence="11 19" id="KW-0808">Transferase</keyword>
<dbReference type="RefSeq" id="WP_184541969.1">
    <property type="nucleotide sequence ID" value="NZ_JACHMP010000001.1"/>
</dbReference>
<evidence type="ECO:0000256" key="13">
    <source>
        <dbReference type="ARBA" id="ARBA00022777"/>
    </source>
</evidence>
<feature type="region of interest" description="Disordered" evidence="18">
    <location>
        <begin position="33"/>
        <end position="131"/>
    </location>
</feature>
<dbReference type="GO" id="GO:0043752">
    <property type="term" value="F:adenosylcobinamide kinase activity"/>
    <property type="evidence" value="ECO:0007669"/>
    <property type="project" value="UniProtKB-EC"/>
</dbReference>
<gene>
    <name evidence="19" type="ORF">F4562_001523</name>
</gene>
<dbReference type="AlphaFoldDB" id="A0A7W9IDH8"/>
<evidence type="ECO:0000256" key="17">
    <source>
        <dbReference type="ARBA" id="ARBA00030571"/>
    </source>
</evidence>
<evidence type="ECO:0000256" key="16">
    <source>
        <dbReference type="ARBA" id="ARBA00029570"/>
    </source>
</evidence>
<comment type="similarity">
    <text evidence="7">Belongs to the CobU/CobP family.</text>
</comment>
<dbReference type="InterPro" id="IPR036866">
    <property type="entry name" value="RibonucZ/Hydroxyglut_hydro"/>
</dbReference>
<dbReference type="PANTHER" id="PTHR34848:SF1">
    <property type="entry name" value="BIFUNCTIONAL ADENOSYLCOBALAMIN BIOSYNTHESIS PROTEIN COBU"/>
    <property type="match status" value="1"/>
</dbReference>